<evidence type="ECO:0000256" key="1">
    <source>
        <dbReference type="ARBA" id="ARBA00009277"/>
    </source>
</evidence>
<dbReference type="PROSITE" id="PS50531">
    <property type="entry name" value="HTH_IS21"/>
    <property type="match status" value="1"/>
</dbReference>
<evidence type="ECO:0000256" key="3">
    <source>
        <dbReference type="ARBA" id="ARBA00023125"/>
    </source>
</evidence>
<keyword evidence="2" id="KW-0815">Transposition</keyword>
<evidence type="ECO:0000256" key="4">
    <source>
        <dbReference type="ARBA" id="ARBA00023172"/>
    </source>
</evidence>
<organism evidence="7 8">
    <name type="scientific">Microtetraspora fusca</name>
    <dbReference type="NCBI Taxonomy" id="1997"/>
    <lineage>
        <taxon>Bacteria</taxon>
        <taxon>Bacillati</taxon>
        <taxon>Actinomycetota</taxon>
        <taxon>Actinomycetes</taxon>
        <taxon>Streptosporangiales</taxon>
        <taxon>Streptosporangiaceae</taxon>
        <taxon>Microtetraspora</taxon>
    </lineage>
</organism>
<evidence type="ECO:0000313" key="7">
    <source>
        <dbReference type="EMBL" id="MFF4779042.1"/>
    </source>
</evidence>
<accession>A0ABW6VKB2</accession>
<feature type="compositionally biased region" description="Basic residues" evidence="5">
    <location>
        <begin position="170"/>
        <end position="182"/>
    </location>
</feature>
<sequence length="207" mass="23339">MSRQSKTELYAALRRDVRAGLSIRAVMRKHGVSHPTVRKALESAWPRPRKKMAPRASLLDPFKPVIDAMLGADLDAPCKQRHTVKRIFDRLVDEHGAQVSYGIVLRYVAERRPQIRVEAGRGPVEAYIPQTHRPGAEAEVDFGDVTVRIGGQQVTCYLCQTRGIPGSRRTGPRRLRRPPGRRKSLDPAPLLLTERHSDYRELLVTSP</sequence>
<evidence type="ECO:0000313" key="8">
    <source>
        <dbReference type="Proteomes" id="UP001602119"/>
    </source>
</evidence>
<feature type="domain" description="HTH IS21-type" evidence="6">
    <location>
        <begin position="8"/>
        <end position="70"/>
    </location>
</feature>
<dbReference type="PANTHER" id="PTHR35004">
    <property type="entry name" value="TRANSPOSASE RV3428C-RELATED"/>
    <property type="match status" value="1"/>
</dbReference>
<dbReference type="Proteomes" id="UP001602119">
    <property type="component" value="Unassembled WGS sequence"/>
</dbReference>
<comment type="similarity">
    <text evidence="1">Belongs to the transposase IS21/IS408/IS1162 family.</text>
</comment>
<gene>
    <name evidence="7" type="ORF">ACFY05_40090</name>
</gene>
<evidence type="ECO:0000256" key="5">
    <source>
        <dbReference type="SAM" id="MobiDB-lite"/>
    </source>
</evidence>
<reference evidence="7 8" key="1">
    <citation type="submission" date="2024-10" db="EMBL/GenBank/DDBJ databases">
        <title>The Natural Products Discovery Center: Release of the First 8490 Sequenced Strains for Exploring Actinobacteria Biosynthetic Diversity.</title>
        <authorList>
            <person name="Kalkreuter E."/>
            <person name="Kautsar S.A."/>
            <person name="Yang D."/>
            <person name="Bader C.D."/>
            <person name="Teijaro C.N."/>
            <person name="Fluegel L."/>
            <person name="Davis C.M."/>
            <person name="Simpson J.R."/>
            <person name="Lauterbach L."/>
            <person name="Steele A.D."/>
            <person name="Gui C."/>
            <person name="Meng S."/>
            <person name="Li G."/>
            <person name="Viehrig K."/>
            <person name="Ye F."/>
            <person name="Su P."/>
            <person name="Kiefer A.F."/>
            <person name="Nichols A."/>
            <person name="Cepeda A.J."/>
            <person name="Yan W."/>
            <person name="Fan B."/>
            <person name="Jiang Y."/>
            <person name="Adhikari A."/>
            <person name="Zheng C.-J."/>
            <person name="Schuster L."/>
            <person name="Cowan T.M."/>
            <person name="Smanski M.J."/>
            <person name="Chevrette M.G."/>
            <person name="De Carvalho L.P.S."/>
            <person name="Shen B."/>
        </authorList>
    </citation>
    <scope>NUCLEOTIDE SEQUENCE [LARGE SCALE GENOMIC DNA]</scope>
    <source>
        <strain evidence="7 8">NPDC001281</strain>
    </source>
</reference>
<keyword evidence="8" id="KW-1185">Reference proteome</keyword>
<proteinExistence type="inferred from homology"/>
<feature type="region of interest" description="Disordered" evidence="5">
    <location>
        <begin position="165"/>
        <end position="188"/>
    </location>
</feature>
<evidence type="ECO:0000259" key="6">
    <source>
        <dbReference type="PROSITE" id="PS50531"/>
    </source>
</evidence>
<keyword evidence="3" id="KW-0238">DNA-binding</keyword>
<dbReference type="RefSeq" id="WP_387347704.1">
    <property type="nucleotide sequence ID" value="NZ_JBIAXI010000041.1"/>
</dbReference>
<keyword evidence="4" id="KW-0233">DNA recombination</keyword>
<dbReference type="PANTHER" id="PTHR35004:SF8">
    <property type="entry name" value="TRANSPOSASE RV3428C-RELATED"/>
    <property type="match status" value="1"/>
</dbReference>
<dbReference type="InterPro" id="IPR017894">
    <property type="entry name" value="HTH_IS21_transposase_type"/>
</dbReference>
<evidence type="ECO:0000256" key="2">
    <source>
        <dbReference type="ARBA" id="ARBA00022578"/>
    </source>
</evidence>
<protein>
    <recommendedName>
        <fullName evidence="6">HTH IS21-type domain-containing protein</fullName>
    </recommendedName>
</protein>
<name>A0ABW6VKB2_MICFU</name>
<comment type="caution">
    <text evidence="7">The sequence shown here is derived from an EMBL/GenBank/DDBJ whole genome shotgun (WGS) entry which is preliminary data.</text>
</comment>
<dbReference type="EMBL" id="JBIAXI010000041">
    <property type="protein sequence ID" value="MFF4779042.1"/>
    <property type="molecule type" value="Genomic_DNA"/>
</dbReference>